<dbReference type="InterPro" id="IPR013087">
    <property type="entry name" value="Znf_C2H2_type"/>
</dbReference>
<dbReference type="PROSITE" id="PS50089">
    <property type="entry name" value="ZF_RING_2"/>
    <property type="match status" value="1"/>
</dbReference>
<gene>
    <name evidence="5" type="ORF">Faunusvirus9_13</name>
</gene>
<feature type="domain" description="RING-type" evidence="3">
    <location>
        <begin position="728"/>
        <end position="769"/>
    </location>
</feature>
<sequence length="800" mass="92636">MTTKILIAPGKPKPVESAKYEDLQSEATIQNIPVEQHLNNTSKLSTLSCYCCKRHIGKTNEIMLGLPVTLVPTHIGDGERARQSEKDKEMNEKCKQRTDEEKDKIQQAKTENTYNPYKECDKPHAEVVPATVADIGKHRLRAMMLPGQVYLCITCRNIGQVGGEHPDFKIKVPTSDARNMVNKYTQSGFRCIRYLDEAGKNWNITDRLTIILDESQASEMNILSQFELFQGKQPGNMNKLLTAHLDTEFYRELTISILKIVPMLMRSTTEAMMKTANGDVTEIQEFESAFYNYTMILRVALYFINRYPEMTLMVKKEIYKWNMNPFAPENRQLFDNYFDVIYASQLVGISFATIRQSVMMVLFNQLTYNFPCTDTQMGKKNKIEYLRQLFSEGRNRKMIRMILYCLSFTTSLRQYTPTELVKLLDANMSGLPFDDVIKVWRDMLYCNTMINSIEPITVKDKDKELSTRQPGLWLHLGMEPKDSKDDDRQIRDHIFQFMVYVRQGVSVWQSQILPDKLVNVINRIKDDSIKIQYNIKDRSQELADIERKRKAELLETHKYYPKLDDKFGAPKISDRRCAYCKRVFSSGDELMRHLRDTDPAFLGSMHQCHRECTGTNNVFDEYSKNKYAHYKGTCKENIFTPEYVLKHKITYCPSYQCDQKDRLFTPEELIEHFAVLGIEPFWYPGRVVTDETHLDMKKLDKTIKDEKTDEKSKVTIDISNYWKNPGLCVICLSAPCAVINRPCGHVSSCTDCSDTMHKENATPACVICREPVQQTLPLDIKYIKTDQSDPINIFFCGADV</sequence>
<evidence type="ECO:0000259" key="3">
    <source>
        <dbReference type="PROSITE" id="PS50089"/>
    </source>
</evidence>
<dbReference type="Gene3D" id="3.30.40.10">
    <property type="entry name" value="Zinc/RING finger domain, C3HC4 (zinc finger)"/>
    <property type="match status" value="1"/>
</dbReference>
<dbReference type="Pfam" id="PF13920">
    <property type="entry name" value="zf-C3HC4_3"/>
    <property type="match status" value="1"/>
</dbReference>
<accession>A0A3G4ZWS3</accession>
<evidence type="ECO:0000256" key="2">
    <source>
        <dbReference type="SAM" id="MobiDB-lite"/>
    </source>
</evidence>
<reference evidence="5" key="1">
    <citation type="submission" date="2018-10" db="EMBL/GenBank/DDBJ databases">
        <title>Hidden diversity of soil giant viruses.</title>
        <authorList>
            <person name="Schulz F."/>
            <person name="Alteio L."/>
            <person name="Goudeau D."/>
            <person name="Ryan E.M."/>
            <person name="Malmstrom R.R."/>
            <person name="Blanchard J."/>
            <person name="Woyke T."/>
        </authorList>
    </citation>
    <scope>NUCLEOTIDE SEQUENCE</scope>
    <source>
        <strain evidence="5">FNV1</strain>
    </source>
</reference>
<dbReference type="EMBL" id="MK072140">
    <property type="protein sequence ID" value="AYV79335.1"/>
    <property type="molecule type" value="Genomic_DNA"/>
</dbReference>
<feature type="domain" description="C2H2-type" evidence="4">
    <location>
        <begin position="575"/>
        <end position="611"/>
    </location>
</feature>
<evidence type="ECO:0000259" key="4">
    <source>
        <dbReference type="PROSITE" id="PS50157"/>
    </source>
</evidence>
<dbReference type="InterPro" id="IPR001841">
    <property type="entry name" value="Znf_RING"/>
</dbReference>
<protein>
    <submittedName>
        <fullName evidence="5">RING finger domain protein</fullName>
    </submittedName>
</protein>
<dbReference type="PROSITE" id="PS50157">
    <property type="entry name" value="ZINC_FINGER_C2H2_2"/>
    <property type="match status" value="1"/>
</dbReference>
<keyword evidence="1" id="KW-0479">Metal-binding</keyword>
<evidence type="ECO:0000313" key="5">
    <source>
        <dbReference type="EMBL" id="AYV79335.1"/>
    </source>
</evidence>
<dbReference type="InterPro" id="IPR013083">
    <property type="entry name" value="Znf_RING/FYVE/PHD"/>
</dbReference>
<keyword evidence="1" id="KW-0863">Zinc-finger</keyword>
<keyword evidence="1" id="KW-0862">Zinc</keyword>
<feature type="region of interest" description="Disordered" evidence="2">
    <location>
        <begin position="78"/>
        <end position="106"/>
    </location>
</feature>
<proteinExistence type="predicted"/>
<evidence type="ECO:0000256" key="1">
    <source>
        <dbReference type="PROSITE-ProRule" id="PRU00042"/>
    </source>
</evidence>
<dbReference type="GO" id="GO:0008270">
    <property type="term" value="F:zinc ion binding"/>
    <property type="evidence" value="ECO:0007669"/>
    <property type="project" value="UniProtKB-KW"/>
</dbReference>
<name>A0A3G4ZWS3_9VIRU</name>
<dbReference type="SUPFAM" id="SSF57850">
    <property type="entry name" value="RING/U-box"/>
    <property type="match status" value="1"/>
</dbReference>
<organism evidence="5">
    <name type="scientific">Faunusvirus sp</name>
    <dbReference type="NCBI Taxonomy" id="2487766"/>
    <lineage>
        <taxon>Viruses</taxon>
        <taxon>Varidnaviria</taxon>
        <taxon>Bamfordvirae</taxon>
        <taxon>Nucleocytoviricota</taxon>
        <taxon>Megaviricetes</taxon>
        <taxon>Imitervirales</taxon>
        <taxon>Mimiviridae</taxon>
    </lineage>
</organism>